<feature type="domain" description="Glycosyltransferase RgtA/B/C/D-like" evidence="9">
    <location>
        <begin position="100"/>
        <end position="230"/>
    </location>
</feature>
<protein>
    <submittedName>
        <fullName evidence="10">Putative membrane protein</fullName>
    </submittedName>
</protein>
<reference evidence="11" key="1">
    <citation type="submission" date="2015-10" db="EMBL/GenBank/DDBJ databases">
        <authorList>
            <person name="Lehtovirta-Morley L.E."/>
            <person name="Vieille C."/>
        </authorList>
    </citation>
    <scope>NUCLEOTIDE SEQUENCE [LARGE SCALE GENOMIC DNA]</scope>
</reference>
<feature type="transmembrane region" description="Helical" evidence="8">
    <location>
        <begin position="267"/>
        <end position="285"/>
    </location>
</feature>
<evidence type="ECO:0000256" key="3">
    <source>
        <dbReference type="ARBA" id="ARBA00022676"/>
    </source>
</evidence>
<dbReference type="KEGG" id="ndv:NDEV_1260"/>
<accession>A0A128A3U2</accession>
<evidence type="ECO:0000259" key="9">
    <source>
        <dbReference type="Pfam" id="PF13231"/>
    </source>
</evidence>
<evidence type="ECO:0000256" key="5">
    <source>
        <dbReference type="ARBA" id="ARBA00022692"/>
    </source>
</evidence>
<feature type="transmembrane region" description="Helical" evidence="8">
    <location>
        <begin position="178"/>
        <end position="202"/>
    </location>
</feature>
<dbReference type="Proteomes" id="UP000196239">
    <property type="component" value="Chromosome 1"/>
</dbReference>
<keyword evidence="3" id="KW-0328">Glycosyltransferase</keyword>
<dbReference type="Pfam" id="PF13231">
    <property type="entry name" value="PMT_2"/>
    <property type="match status" value="1"/>
</dbReference>
<feature type="transmembrane region" description="Helical" evidence="8">
    <location>
        <begin position="292"/>
        <end position="309"/>
    </location>
</feature>
<sequence length="492" mass="55611">MNVKRQLNNKYHIIIISILIVSAFSHLWNVANFPDVFFDEGVYMRRAMHVLNGLGPQEVPFYDHPLFGQIFLAGVLGSIGYPQSLNSSGDVNSISILYLIPRIIMGLLAVADTFLIYKIAGKRYGQKVALVSAALFAVMPISWIFRRILLDSILLPFLLLSIWAALCSKDSRHSSLLVLLSGISLGLAIFTKIPVFTMMPLVGSIVFFTNNRRFKMLVLWLIPVILIPLLWPLQSIEAGQFSYWVHDVFYFQTHRTGGADLNTISKSFAQIDPVLFWFAIAGIGFSAIRRDYLILGWFVPFVVFLYMISYNQYFYWIPVIPVMCIASGVLVVKLFEKIPKRKISQVSLAVFVLSVCIFGMVNLVQVINTNMTSAEYAAISFVVKQPIDSDTSILASPTYTWIFSDVFHKKNVPLDYSQILTVPVNTTKVILVADSHYIVDFNRGKQIGEMYNSTHLITTFDGDVSEYNTSHYPYQILDSTGEGNHIEVRMKN</sequence>
<dbReference type="GO" id="GO:0005886">
    <property type="term" value="C:plasma membrane"/>
    <property type="evidence" value="ECO:0007669"/>
    <property type="project" value="UniProtKB-SubCell"/>
</dbReference>
<gene>
    <name evidence="10" type="ORF">NDEV_1260</name>
</gene>
<evidence type="ECO:0000313" key="11">
    <source>
        <dbReference type="Proteomes" id="UP000196239"/>
    </source>
</evidence>
<dbReference type="InterPro" id="IPR038731">
    <property type="entry name" value="RgtA/B/C-like"/>
</dbReference>
<dbReference type="GO" id="GO:0016763">
    <property type="term" value="F:pentosyltransferase activity"/>
    <property type="evidence" value="ECO:0007669"/>
    <property type="project" value="TreeGrafter"/>
</dbReference>
<keyword evidence="4" id="KW-0808">Transferase</keyword>
<name>A0A128A3U2_9ARCH</name>
<keyword evidence="6 8" id="KW-1133">Transmembrane helix</keyword>
<feature type="transmembrane region" description="Helical" evidence="8">
    <location>
        <begin position="96"/>
        <end position="117"/>
    </location>
</feature>
<feature type="transmembrane region" description="Helical" evidence="8">
    <location>
        <begin position="315"/>
        <end position="335"/>
    </location>
</feature>
<evidence type="ECO:0000256" key="7">
    <source>
        <dbReference type="ARBA" id="ARBA00023136"/>
    </source>
</evidence>
<evidence type="ECO:0000256" key="1">
    <source>
        <dbReference type="ARBA" id="ARBA00004651"/>
    </source>
</evidence>
<evidence type="ECO:0000256" key="8">
    <source>
        <dbReference type="SAM" id="Phobius"/>
    </source>
</evidence>
<evidence type="ECO:0000256" key="4">
    <source>
        <dbReference type="ARBA" id="ARBA00022679"/>
    </source>
</evidence>
<feature type="transmembrane region" description="Helical" evidence="8">
    <location>
        <begin position="347"/>
        <end position="367"/>
    </location>
</feature>
<proteinExistence type="predicted"/>
<dbReference type="EMBL" id="LN890280">
    <property type="protein sequence ID" value="CUR52025.1"/>
    <property type="molecule type" value="Genomic_DNA"/>
</dbReference>
<dbReference type="AlphaFoldDB" id="A0A128A3U2"/>
<feature type="transmembrane region" description="Helical" evidence="8">
    <location>
        <begin position="214"/>
        <end position="233"/>
    </location>
</feature>
<keyword evidence="2" id="KW-1003">Cell membrane</keyword>
<dbReference type="GO" id="GO:0008610">
    <property type="term" value="P:lipid biosynthetic process"/>
    <property type="evidence" value="ECO:0007669"/>
    <property type="project" value="UniProtKB-ARBA"/>
</dbReference>
<dbReference type="InterPro" id="IPR050297">
    <property type="entry name" value="LipidA_mod_glycosyltrf_83"/>
</dbReference>
<comment type="subcellular location">
    <subcellularLocation>
        <location evidence="1">Cell membrane</location>
        <topology evidence="1">Multi-pass membrane protein</topology>
    </subcellularLocation>
</comment>
<evidence type="ECO:0000256" key="2">
    <source>
        <dbReference type="ARBA" id="ARBA00022475"/>
    </source>
</evidence>
<keyword evidence="7 8" id="KW-0472">Membrane</keyword>
<feature type="transmembrane region" description="Helical" evidence="8">
    <location>
        <begin position="123"/>
        <end position="141"/>
    </location>
</feature>
<feature type="transmembrane region" description="Helical" evidence="8">
    <location>
        <begin position="12"/>
        <end position="31"/>
    </location>
</feature>
<dbReference type="PANTHER" id="PTHR33908">
    <property type="entry name" value="MANNOSYLTRANSFERASE YKCB-RELATED"/>
    <property type="match status" value="1"/>
</dbReference>
<keyword evidence="11" id="KW-1185">Reference proteome</keyword>
<evidence type="ECO:0000313" key="10">
    <source>
        <dbReference type="EMBL" id="CUR52025.1"/>
    </source>
</evidence>
<evidence type="ECO:0000256" key="6">
    <source>
        <dbReference type="ARBA" id="ARBA00022989"/>
    </source>
</evidence>
<dbReference type="PANTHER" id="PTHR33908:SF11">
    <property type="entry name" value="MEMBRANE PROTEIN"/>
    <property type="match status" value="1"/>
</dbReference>
<organism evidence="10 11">
    <name type="scientific">Nitrosotalea devaniterrae</name>
    <dbReference type="NCBI Taxonomy" id="1078905"/>
    <lineage>
        <taxon>Archaea</taxon>
        <taxon>Nitrososphaerota</taxon>
        <taxon>Nitrososphaeria</taxon>
        <taxon>Nitrosotaleales</taxon>
        <taxon>Nitrosotaleaceae</taxon>
        <taxon>Nitrosotalea</taxon>
    </lineage>
</organism>
<keyword evidence="5 8" id="KW-0812">Transmembrane</keyword>